<evidence type="ECO:0000313" key="3">
    <source>
        <dbReference type="Proteomes" id="UP001209878"/>
    </source>
</evidence>
<keyword evidence="3" id="KW-1185">Reference proteome</keyword>
<dbReference type="EMBL" id="JAODUO010001362">
    <property type="protein sequence ID" value="KAK2165478.1"/>
    <property type="molecule type" value="Genomic_DNA"/>
</dbReference>
<proteinExistence type="predicted"/>
<gene>
    <name evidence="2" type="ORF">NP493_1361g00028</name>
</gene>
<dbReference type="Proteomes" id="UP001209878">
    <property type="component" value="Unassembled WGS sequence"/>
</dbReference>
<sequence length="166" mass="18331">MVAAELSRTRADHRQRMEAKVRAKAAKTPLPPVYKQDPTPLRKYGRYQLPGTGHPAGPTVHVDELEDHVIINVAGVYVALPPKLLQSCHMHHSTGHDCQMRIPHETPCQRSVPHSRAVHCPFCTRVCSSGDLLLEHVLTKHHDLCRGVETIGDDDSSNKAGAMVGF</sequence>
<protein>
    <submittedName>
        <fullName evidence="2">Uncharacterized protein</fullName>
    </submittedName>
</protein>
<name>A0AAD9K7I9_RIDPI</name>
<reference evidence="2" key="1">
    <citation type="journal article" date="2023" name="Mol. Biol. Evol.">
        <title>Third-Generation Sequencing Reveals the Adaptive Role of the Epigenome in Three Deep-Sea Polychaetes.</title>
        <authorList>
            <person name="Perez M."/>
            <person name="Aroh O."/>
            <person name="Sun Y."/>
            <person name="Lan Y."/>
            <person name="Juniper S.K."/>
            <person name="Young C.R."/>
            <person name="Angers B."/>
            <person name="Qian P.Y."/>
        </authorList>
    </citation>
    <scope>NUCLEOTIDE SEQUENCE</scope>
    <source>
        <strain evidence="2">R07B-5</strain>
    </source>
</reference>
<feature type="region of interest" description="Disordered" evidence="1">
    <location>
        <begin position="21"/>
        <end position="41"/>
    </location>
</feature>
<evidence type="ECO:0000256" key="1">
    <source>
        <dbReference type="SAM" id="MobiDB-lite"/>
    </source>
</evidence>
<comment type="caution">
    <text evidence="2">The sequence shown here is derived from an EMBL/GenBank/DDBJ whole genome shotgun (WGS) entry which is preliminary data.</text>
</comment>
<dbReference type="AlphaFoldDB" id="A0AAD9K7I9"/>
<evidence type="ECO:0000313" key="2">
    <source>
        <dbReference type="EMBL" id="KAK2165478.1"/>
    </source>
</evidence>
<accession>A0AAD9K7I9</accession>
<organism evidence="2 3">
    <name type="scientific">Ridgeia piscesae</name>
    <name type="common">Tubeworm</name>
    <dbReference type="NCBI Taxonomy" id="27915"/>
    <lineage>
        <taxon>Eukaryota</taxon>
        <taxon>Metazoa</taxon>
        <taxon>Spiralia</taxon>
        <taxon>Lophotrochozoa</taxon>
        <taxon>Annelida</taxon>
        <taxon>Polychaeta</taxon>
        <taxon>Sedentaria</taxon>
        <taxon>Canalipalpata</taxon>
        <taxon>Sabellida</taxon>
        <taxon>Siboglinidae</taxon>
        <taxon>Ridgeia</taxon>
    </lineage>
</organism>